<dbReference type="RefSeq" id="WP_179921789.1">
    <property type="nucleotide sequence ID" value="NZ_CP058690.1"/>
</dbReference>
<gene>
    <name evidence="2" type="ORF">HYQ43_17230</name>
</gene>
<keyword evidence="1" id="KW-1133">Transmembrane helix</keyword>
<name>A0A7H9BYL4_PARPN</name>
<feature type="transmembrane region" description="Helical" evidence="1">
    <location>
        <begin position="31"/>
        <end position="53"/>
    </location>
</feature>
<dbReference type="AlphaFoldDB" id="A0A7H9BYL4"/>
<organism evidence="2 3">
    <name type="scientific">Paracoccus pantotrophus</name>
    <name type="common">Thiosphaera pantotropha</name>
    <dbReference type="NCBI Taxonomy" id="82367"/>
    <lineage>
        <taxon>Bacteria</taxon>
        <taxon>Pseudomonadati</taxon>
        <taxon>Pseudomonadota</taxon>
        <taxon>Alphaproteobacteria</taxon>
        <taxon>Rhodobacterales</taxon>
        <taxon>Paracoccaceae</taxon>
        <taxon>Paracoccus</taxon>
    </lineage>
</organism>
<reference evidence="2 3" key="1">
    <citation type="submission" date="2020-07" db="EMBL/GenBank/DDBJ databases">
        <title>The complete genome of Paracoccus pantotrophus ACCC 10489.</title>
        <authorList>
            <person name="Si Y."/>
        </authorList>
    </citation>
    <scope>NUCLEOTIDE SEQUENCE [LARGE SCALE GENOMIC DNA]</scope>
    <source>
        <strain evidence="2 3">ACCC10489</strain>
    </source>
</reference>
<dbReference type="EMBL" id="CP058690">
    <property type="protein sequence ID" value="QLH15875.1"/>
    <property type="molecule type" value="Genomic_DNA"/>
</dbReference>
<keyword evidence="1" id="KW-0472">Membrane</keyword>
<keyword evidence="1" id="KW-0812">Transmembrane</keyword>
<evidence type="ECO:0000256" key="1">
    <source>
        <dbReference type="SAM" id="Phobius"/>
    </source>
</evidence>
<dbReference type="Proteomes" id="UP000509322">
    <property type="component" value="Chromosome 2"/>
</dbReference>
<evidence type="ECO:0000313" key="3">
    <source>
        <dbReference type="Proteomes" id="UP000509322"/>
    </source>
</evidence>
<accession>A0A7H9BYL4</accession>
<proteinExistence type="predicted"/>
<protein>
    <submittedName>
        <fullName evidence="2">Uncharacterized protein</fullName>
    </submittedName>
</protein>
<evidence type="ECO:0000313" key="2">
    <source>
        <dbReference type="EMBL" id="QLH15875.1"/>
    </source>
</evidence>
<sequence length="86" mass="9437">MAALANTDFQLRDFARRVPAERDQRACAACWFVRILFIAGIVFWLILAGFALWSHLPAAGTVLDYLSPTAVQARDAGWAALSEGAR</sequence>